<evidence type="ECO:0000313" key="2">
    <source>
        <dbReference type="EMBL" id="GAG37685.1"/>
    </source>
</evidence>
<keyword evidence="1" id="KW-0472">Membrane</keyword>
<accession>X0X3U4</accession>
<name>X0X3U4_9ZZZZ</name>
<evidence type="ECO:0000256" key="1">
    <source>
        <dbReference type="SAM" id="Phobius"/>
    </source>
</evidence>
<keyword evidence="1" id="KW-1133">Transmembrane helix</keyword>
<organism evidence="2">
    <name type="scientific">marine sediment metagenome</name>
    <dbReference type="NCBI Taxonomy" id="412755"/>
    <lineage>
        <taxon>unclassified sequences</taxon>
        <taxon>metagenomes</taxon>
        <taxon>ecological metagenomes</taxon>
    </lineage>
</organism>
<proteinExistence type="predicted"/>
<protein>
    <submittedName>
        <fullName evidence="2">Uncharacterized protein</fullName>
    </submittedName>
</protein>
<comment type="caution">
    <text evidence="2">The sequence shown here is derived from an EMBL/GenBank/DDBJ whole genome shotgun (WGS) entry which is preliminary data.</text>
</comment>
<sequence>MNWQIVSALIAKDFKLYFRNRFFALITVLALVAYIAIYFVMPRTVDETLEMAVYAPVLSPILEQAGSQGLELVFMESEEQLKEAV</sequence>
<keyword evidence="1" id="KW-0812">Transmembrane</keyword>
<dbReference type="EMBL" id="BARS01040620">
    <property type="protein sequence ID" value="GAG37685.1"/>
    <property type="molecule type" value="Genomic_DNA"/>
</dbReference>
<gene>
    <name evidence="2" type="ORF">S01H1_61887</name>
</gene>
<reference evidence="2" key="1">
    <citation type="journal article" date="2014" name="Front. Microbiol.">
        <title>High frequency of phylogenetically diverse reductive dehalogenase-homologous genes in deep subseafloor sedimentary metagenomes.</title>
        <authorList>
            <person name="Kawai M."/>
            <person name="Futagami T."/>
            <person name="Toyoda A."/>
            <person name="Takaki Y."/>
            <person name="Nishi S."/>
            <person name="Hori S."/>
            <person name="Arai W."/>
            <person name="Tsubouchi T."/>
            <person name="Morono Y."/>
            <person name="Uchiyama I."/>
            <person name="Ito T."/>
            <person name="Fujiyama A."/>
            <person name="Inagaki F."/>
            <person name="Takami H."/>
        </authorList>
    </citation>
    <scope>NUCLEOTIDE SEQUENCE</scope>
    <source>
        <strain evidence="2">Expedition CK06-06</strain>
    </source>
</reference>
<feature type="transmembrane region" description="Helical" evidence="1">
    <location>
        <begin position="22"/>
        <end position="41"/>
    </location>
</feature>
<feature type="non-terminal residue" evidence="2">
    <location>
        <position position="85"/>
    </location>
</feature>
<dbReference type="AlphaFoldDB" id="X0X3U4"/>